<proteinExistence type="predicted"/>
<evidence type="ECO:0000256" key="1">
    <source>
        <dbReference type="SAM" id="MobiDB-lite"/>
    </source>
</evidence>
<evidence type="ECO:0000313" key="2">
    <source>
        <dbReference type="EMBL" id="VWQ22854.1"/>
    </source>
</evidence>
<feature type="region of interest" description="Disordered" evidence="1">
    <location>
        <begin position="65"/>
        <end position="92"/>
    </location>
</feature>
<dbReference type="Proteomes" id="UP000494173">
    <property type="component" value="Unassembled WGS sequence"/>
</dbReference>
<reference evidence="2 3" key="1">
    <citation type="submission" date="2019-10" db="EMBL/GenBank/DDBJ databases">
        <authorList>
            <consortium name="Melissa Lawson"/>
            <person name="O'neill I."/>
        </authorList>
    </citation>
    <scope>NUCLEOTIDE SEQUENCE [LARGE SCALE GENOMIC DNA]</scope>
    <source>
        <strain evidence="2">LH_24</strain>
    </source>
</reference>
<protein>
    <submittedName>
        <fullName evidence="2">Uncharacterized protein</fullName>
    </submittedName>
</protein>
<name>A0ABD7VSZ6_BIFBR</name>
<accession>A0ABD7VSZ6</accession>
<sequence length="92" mass="10472">VVFFRSVGQEDCRLSRFQSRLVQGQQYPGSLASEVFPADKQDCRVRACDLKHSFMLVKAGYAGIPQQSPQRRNTRLRGSRLRVFDGPQLAEE</sequence>
<gene>
    <name evidence="2" type="ORF">BIFLH24_01535</name>
</gene>
<organism evidence="2 3">
    <name type="scientific">Bifidobacterium breve</name>
    <dbReference type="NCBI Taxonomy" id="1685"/>
    <lineage>
        <taxon>Bacteria</taxon>
        <taxon>Bacillati</taxon>
        <taxon>Actinomycetota</taxon>
        <taxon>Actinomycetes</taxon>
        <taxon>Bifidobacteriales</taxon>
        <taxon>Bifidobacteriaceae</taxon>
        <taxon>Bifidobacterium</taxon>
    </lineage>
</organism>
<feature type="non-terminal residue" evidence="2">
    <location>
        <position position="1"/>
    </location>
</feature>
<comment type="caution">
    <text evidence="2">The sequence shown here is derived from an EMBL/GenBank/DDBJ whole genome shotgun (WGS) entry which is preliminary data.</text>
</comment>
<dbReference type="AlphaFoldDB" id="A0ABD7VSZ6"/>
<dbReference type="EMBL" id="CABWKB010000016">
    <property type="protein sequence ID" value="VWQ22854.1"/>
    <property type="molecule type" value="Genomic_DNA"/>
</dbReference>
<evidence type="ECO:0000313" key="3">
    <source>
        <dbReference type="Proteomes" id="UP000494173"/>
    </source>
</evidence>